<reference evidence="2" key="1">
    <citation type="submission" date="2014-04" db="EMBL/GenBank/DDBJ databases">
        <title>Whole genome of SPG24 was analyzed in behalf of its correct identification and originality.</title>
        <authorList>
            <person name="Lee O.H."/>
        </authorList>
    </citation>
    <scope>NUCLEOTIDE SEQUENCE</scope>
    <source>
        <strain evidence="2">SPG24</strain>
    </source>
</reference>
<keyword evidence="1" id="KW-1133">Transmembrane helix</keyword>
<feature type="transmembrane region" description="Helical" evidence="1">
    <location>
        <begin position="25"/>
        <end position="44"/>
    </location>
</feature>
<dbReference type="EMBL" id="AB930183">
    <property type="protein sequence ID" value="BAO79563.1"/>
    <property type="molecule type" value="Genomic_DNA"/>
</dbReference>
<keyword evidence="1" id="KW-0472">Membrane</keyword>
<organism evidence="2">
    <name type="scientific">Bacillus phage SPG24</name>
    <dbReference type="NCBI Taxonomy" id="1497851"/>
    <lineage>
        <taxon>Viruses</taxon>
        <taxon>Duplodnaviria</taxon>
        <taxon>Heunggongvirae</taxon>
        <taxon>Uroviricota</taxon>
        <taxon>Caudoviricetes</taxon>
        <taxon>Herelleviridae</taxon>
        <taxon>Bastillevirinae</taxon>
        <taxon>Nitunavirus</taxon>
        <taxon>Nitunavirus SPG24</taxon>
    </lineage>
</organism>
<feature type="non-terminal residue" evidence="2">
    <location>
        <position position="1"/>
    </location>
</feature>
<protein>
    <submittedName>
        <fullName evidence="2">Uncharacterized protein</fullName>
    </submittedName>
</protein>
<evidence type="ECO:0000256" key="1">
    <source>
        <dbReference type="SAM" id="Phobius"/>
    </source>
</evidence>
<name>A0A024FRI7_9CAUD</name>
<proteinExistence type="predicted"/>
<evidence type="ECO:0000313" key="2">
    <source>
        <dbReference type="EMBL" id="BAO79563.1"/>
    </source>
</evidence>
<accession>A0A024FRI7</accession>
<keyword evidence="1" id="KW-0812">Transmembrane</keyword>
<sequence>NSRRYLSTGCSSTGKARDFVIQSKLMLRSVLTTMTWLLTIKMILTALKRSRNTVTST</sequence>